<feature type="chain" id="PRO_5043462521" evidence="1">
    <location>
        <begin position="23"/>
        <end position="145"/>
    </location>
</feature>
<evidence type="ECO:0000313" key="3">
    <source>
        <dbReference type="Proteomes" id="UP001066276"/>
    </source>
</evidence>
<accession>A0AAV7TCB8</accession>
<organism evidence="2 3">
    <name type="scientific">Pleurodeles waltl</name>
    <name type="common">Iberian ribbed newt</name>
    <dbReference type="NCBI Taxonomy" id="8319"/>
    <lineage>
        <taxon>Eukaryota</taxon>
        <taxon>Metazoa</taxon>
        <taxon>Chordata</taxon>
        <taxon>Craniata</taxon>
        <taxon>Vertebrata</taxon>
        <taxon>Euteleostomi</taxon>
        <taxon>Amphibia</taxon>
        <taxon>Batrachia</taxon>
        <taxon>Caudata</taxon>
        <taxon>Salamandroidea</taxon>
        <taxon>Salamandridae</taxon>
        <taxon>Pleurodelinae</taxon>
        <taxon>Pleurodeles</taxon>
    </lineage>
</organism>
<dbReference type="Proteomes" id="UP001066276">
    <property type="component" value="Chromosome 4_1"/>
</dbReference>
<evidence type="ECO:0000313" key="2">
    <source>
        <dbReference type="EMBL" id="KAJ1173969.1"/>
    </source>
</evidence>
<reference evidence="2" key="1">
    <citation type="journal article" date="2022" name="bioRxiv">
        <title>Sequencing and chromosome-scale assembly of the giantPleurodeles waltlgenome.</title>
        <authorList>
            <person name="Brown T."/>
            <person name="Elewa A."/>
            <person name="Iarovenko S."/>
            <person name="Subramanian E."/>
            <person name="Araus A.J."/>
            <person name="Petzold A."/>
            <person name="Susuki M."/>
            <person name="Suzuki K.-i.T."/>
            <person name="Hayashi T."/>
            <person name="Toyoda A."/>
            <person name="Oliveira C."/>
            <person name="Osipova E."/>
            <person name="Leigh N.D."/>
            <person name="Simon A."/>
            <person name="Yun M.H."/>
        </authorList>
    </citation>
    <scope>NUCLEOTIDE SEQUENCE</scope>
    <source>
        <strain evidence="2">20211129_DDA</strain>
        <tissue evidence="2">Liver</tissue>
    </source>
</reference>
<keyword evidence="1" id="KW-0732">Signal</keyword>
<proteinExistence type="predicted"/>
<dbReference type="AlphaFoldDB" id="A0AAV7TCB8"/>
<keyword evidence="3" id="KW-1185">Reference proteome</keyword>
<evidence type="ECO:0000256" key="1">
    <source>
        <dbReference type="SAM" id="SignalP"/>
    </source>
</evidence>
<sequence>MGAEFLHMFWSCLLLTADWVEVTNMVADFSGREVPCTPGHCLLSWFPHTTKPKVPTGIQDLDFTVEKRHITRNWKAPGEPRAATWHRELERRVGYENAVLLREARRGHGSLDMARAWEALEECMMDPDPTSQVLSTGTALGMTPS</sequence>
<dbReference type="EMBL" id="JANPWB010000007">
    <property type="protein sequence ID" value="KAJ1173969.1"/>
    <property type="molecule type" value="Genomic_DNA"/>
</dbReference>
<feature type="signal peptide" evidence="1">
    <location>
        <begin position="1"/>
        <end position="22"/>
    </location>
</feature>
<comment type="caution">
    <text evidence="2">The sequence shown here is derived from an EMBL/GenBank/DDBJ whole genome shotgun (WGS) entry which is preliminary data.</text>
</comment>
<protein>
    <submittedName>
        <fullName evidence="2">Uncharacterized protein</fullName>
    </submittedName>
</protein>
<gene>
    <name evidence="2" type="ORF">NDU88_005793</name>
</gene>
<name>A0AAV7TCB8_PLEWA</name>